<dbReference type="KEGG" id="dpx:DAPPUDRAFT_237388"/>
<dbReference type="Proteomes" id="UP000000305">
    <property type="component" value="Unassembled WGS sequence"/>
</dbReference>
<organism evidence="1 2">
    <name type="scientific">Daphnia pulex</name>
    <name type="common">Water flea</name>
    <dbReference type="NCBI Taxonomy" id="6669"/>
    <lineage>
        <taxon>Eukaryota</taxon>
        <taxon>Metazoa</taxon>
        <taxon>Ecdysozoa</taxon>
        <taxon>Arthropoda</taxon>
        <taxon>Crustacea</taxon>
        <taxon>Branchiopoda</taxon>
        <taxon>Diplostraca</taxon>
        <taxon>Cladocera</taxon>
        <taxon>Anomopoda</taxon>
        <taxon>Daphniidae</taxon>
        <taxon>Daphnia</taxon>
    </lineage>
</organism>
<dbReference type="EMBL" id="GL732531">
    <property type="protein sequence ID" value="EFX85828.1"/>
    <property type="molecule type" value="Genomic_DNA"/>
</dbReference>
<evidence type="ECO:0000313" key="1">
    <source>
        <dbReference type="EMBL" id="EFX85828.1"/>
    </source>
</evidence>
<keyword evidence="2" id="KW-1185">Reference proteome</keyword>
<sequence length="53" mass="6198">MATEYYISTYAATTYYTEAPKYYSAVSYFTTKAAEYYPTNYASATYYMEILKC</sequence>
<accession>E9G3T3</accession>
<proteinExistence type="predicted"/>
<dbReference type="InParanoid" id="E9G3T3"/>
<name>E9G3T3_DAPPU</name>
<dbReference type="AlphaFoldDB" id="E9G3T3"/>
<protein>
    <submittedName>
        <fullName evidence="1">Uncharacterized protein</fullName>
    </submittedName>
</protein>
<evidence type="ECO:0000313" key="2">
    <source>
        <dbReference type="Proteomes" id="UP000000305"/>
    </source>
</evidence>
<reference evidence="1 2" key="1">
    <citation type="journal article" date="2011" name="Science">
        <title>The ecoresponsive genome of Daphnia pulex.</title>
        <authorList>
            <person name="Colbourne J.K."/>
            <person name="Pfrender M.E."/>
            <person name="Gilbert D."/>
            <person name="Thomas W.K."/>
            <person name="Tucker A."/>
            <person name="Oakley T.H."/>
            <person name="Tokishita S."/>
            <person name="Aerts A."/>
            <person name="Arnold G.J."/>
            <person name="Basu M.K."/>
            <person name="Bauer D.J."/>
            <person name="Caceres C.E."/>
            <person name="Carmel L."/>
            <person name="Casola C."/>
            <person name="Choi J.H."/>
            <person name="Detter J.C."/>
            <person name="Dong Q."/>
            <person name="Dusheyko S."/>
            <person name="Eads B.D."/>
            <person name="Frohlich T."/>
            <person name="Geiler-Samerotte K.A."/>
            <person name="Gerlach D."/>
            <person name="Hatcher P."/>
            <person name="Jogdeo S."/>
            <person name="Krijgsveld J."/>
            <person name="Kriventseva E.V."/>
            <person name="Kultz D."/>
            <person name="Laforsch C."/>
            <person name="Lindquist E."/>
            <person name="Lopez J."/>
            <person name="Manak J.R."/>
            <person name="Muller J."/>
            <person name="Pangilinan J."/>
            <person name="Patwardhan R.P."/>
            <person name="Pitluck S."/>
            <person name="Pritham E.J."/>
            <person name="Rechtsteiner A."/>
            <person name="Rho M."/>
            <person name="Rogozin I.B."/>
            <person name="Sakarya O."/>
            <person name="Salamov A."/>
            <person name="Schaack S."/>
            <person name="Shapiro H."/>
            <person name="Shiga Y."/>
            <person name="Skalitzky C."/>
            <person name="Smith Z."/>
            <person name="Souvorov A."/>
            <person name="Sung W."/>
            <person name="Tang Z."/>
            <person name="Tsuchiya D."/>
            <person name="Tu H."/>
            <person name="Vos H."/>
            <person name="Wang M."/>
            <person name="Wolf Y.I."/>
            <person name="Yamagata H."/>
            <person name="Yamada T."/>
            <person name="Ye Y."/>
            <person name="Shaw J.R."/>
            <person name="Andrews J."/>
            <person name="Crease T.J."/>
            <person name="Tang H."/>
            <person name="Lucas S.M."/>
            <person name="Robertson H.M."/>
            <person name="Bork P."/>
            <person name="Koonin E.V."/>
            <person name="Zdobnov E.M."/>
            <person name="Grigoriev I.V."/>
            <person name="Lynch M."/>
            <person name="Boore J.L."/>
        </authorList>
    </citation>
    <scope>NUCLEOTIDE SEQUENCE [LARGE SCALE GENOMIC DNA]</scope>
</reference>
<gene>
    <name evidence="1" type="ORF">DAPPUDRAFT_237388</name>
</gene>
<dbReference type="HOGENOM" id="CLU_204807_0_0_1"/>